<sequence>MKPSAASPPPVPRGLTVGVEEEFLIISPETGRTVPAADAVRRRITGPIAARIQPELMRFQIETNSLVHTDLEELRRDLAGMRAAAAAAAEGAGACLAASGTALLGTPGPPPLSPSPRYQRMYRQYGGILQGQGVCGCHVHVGIPDRREAIQVSNHLRPWLPVIQALMSNSPIADGVDTGHASWRVVRWTRWPSAGPPPLFSSPEHYDALVDTLYATGAIMDRGMVYWYIRPSHHLPTLEFRGADTCATLDEAVMLAALIRALCAVALADVRRGLPPPSVDQTLLNVAYWRAAHDGLEGNGFDLLSGRRRPAWKLVGALLQRARPALEESGDLAFVTETAARLRATGSGAARQRAAYRRRHSVPDVARLLVEQTRAASEPALPAARIPTR</sequence>
<dbReference type="SUPFAM" id="SSF55931">
    <property type="entry name" value="Glutamine synthetase/guanido kinase"/>
    <property type="match status" value="1"/>
</dbReference>
<dbReference type="HAMAP" id="MF_01609">
    <property type="entry name" value="Glu_cys_ligase_2"/>
    <property type="match status" value="1"/>
</dbReference>
<reference evidence="7" key="1">
    <citation type="journal article" date="2019" name="Int. J. Syst. Evol. Microbiol.">
        <title>The Global Catalogue of Microorganisms (GCM) 10K type strain sequencing project: providing services to taxonomists for standard genome sequencing and annotation.</title>
        <authorList>
            <consortium name="The Broad Institute Genomics Platform"/>
            <consortium name="The Broad Institute Genome Sequencing Center for Infectious Disease"/>
            <person name="Wu L."/>
            <person name="Ma J."/>
        </authorList>
    </citation>
    <scope>NUCLEOTIDE SEQUENCE [LARGE SCALE GENOMIC DNA]</scope>
    <source>
        <strain evidence="7">JCM 9373</strain>
    </source>
</reference>
<dbReference type="InterPro" id="IPR050141">
    <property type="entry name" value="GCL_type2/YbdK_subfam"/>
</dbReference>
<accession>A0ABP6NY43</accession>
<name>A0ABP6NY43_9ACTN</name>
<gene>
    <name evidence="6" type="ORF">GCM10010466_60270</name>
</gene>
<keyword evidence="7" id="KW-1185">Reference proteome</keyword>
<dbReference type="Gene3D" id="3.30.590.20">
    <property type="match status" value="1"/>
</dbReference>
<dbReference type="NCBIfam" id="NF010041">
    <property type="entry name" value="PRK13517.1-1"/>
    <property type="match status" value="1"/>
</dbReference>
<dbReference type="Proteomes" id="UP001500320">
    <property type="component" value="Unassembled WGS sequence"/>
</dbReference>
<proteinExistence type="inferred from homology"/>
<dbReference type="EC" id="6.3.2.2" evidence="5"/>
<organism evidence="6 7">
    <name type="scientific">Planomonospora alba</name>
    <dbReference type="NCBI Taxonomy" id="161354"/>
    <lineage>
        <taxon>Bacteria</taxon>
        <taxon>Bacillati</taxon>
        <taxon>Actinomycetota</taxon>
        <taxon>Actinomycetes</taxon>
        <taxon>Streptosporangiales</taxon>
        <taxon>Streptosporangiaceae</taxon>
        <taxon>Planomonospora</taxon>
    </lineage>
</organism>
<keyword evidence="1 5" id="KW-0436">Ligase</keyword>
<evidence type="ECO:0000256" key="1">
    <source>
        <dbReference type="ARBA" id="ARBA00022598"/>
    </source>
</evidence>
<dbReference type="NCBIfam" id="TIGR02050">
    <property type="entry name" value="gshA_cyan_rel"/>
    <property type="match status" value="1"/>
</dbReference>
<dbReference type="EMBL" id="BAAAUT010000070">
    <property type="protein sequence ID" value="GAA3161284.1"/>
    <property type="molecule type" value="Genomic_DNA"/>
</dbReference>
<keyword evidence="3 5" id="KW-0067">ATP-binding</keyword>
<evidence type="ECO:0000256" key="5">
    <source>
        <dbReference type="HAMAP-Rule" id="MF_01609"/>
    </source>
</evidence>
<evidence type="ECO:0000256" key="2">
    <source>
        <dbReference type="ARBA" id="ARBA00022741"/>
    </source>
</evidence>
<dbReference type="RefSeq" id="WP_344865474.1">
    <property type="nucleotide sequence ID" value="NZ_BAAAUT010000070.1"/>
</dbReference>
<dbReference type="PANTHER" id="PTHR36510">
    <property type="entry name" value="GLUTAMATE--CYSTEINE LIGASE 2-RELATED"/>
    <property type="match status" value="1"/>
</dbReference>
<keyword evidence="2 5" id="KW-0547">Nucleotide-binding</keyword>
<dbReference type="InterPro" id="IPR006336">
    <property type="entry name" value="GCS2"/>
</dbReference>
<comment type="similarity">
    <text evidence="5">Belongs to the glutamate--cysteine ligase type 2 family. YbdK subfamily.</text>
</comment>
<evidence type="ECO:0000256" key="3">
    <source>
        <dbReference type="ARBA" id="ARBA00022840"/>
    </source>
</evidence>
<comment type="caution">
    <text evidence="6">The sequence shown here is derived from an EMBL/GenBank/DDBJ whole genome shotgun (WGS) entry which is preliminary data.</text>
</comment>
<dbReference type="InterPro" id="IPR011793">
    <property type="entry name" value="YbdK"/>
</dbReference>
<evidence type="ECO:0000256" key="4">
    <source>
        <dbReference type="ARBA" id="ARBA00048819"/>
    </source>
</evidence>
<dbReference type="PANTHER" id="PTHR36510:SF1">
    <property type="entry name" value="GLUTAMATE--CYSTEINE LIGASE 2-RELATED"/>
    <property type="match status" value="1"/>
</dbReference>
<evidence type="ECO:0000313" key="7">
    <source>
        <dbReference type="Proteomes" id="UP001500320"/>
    </source>
</evidence>
<dbReference type="GO" id="GO:0016874">
    <property type="term" value="F:ligase activity"/>
    <property type="evidence" value="ECO:0007669"/>
    <property type="project" value="UniProtKB-KW"/>
</dbReference>
<dbReference type="Pfam" id="PF04107">
    <property type="entry name" value="GCS2"/>
    <property type="match status" value="1"/>
</dbReference>
<comment type="catalytic activity">
    <reaction evidence="4 5">
        <text>L-cysteine + L-glutamate + ATP = gamma-L-glutamyl-L-cysteine + ADP + phosphate + H(+)</text>
        <dbReference type="Rhea" id="RHEA:13285"/>
        <dbReference type="ChEBI" id="CHEBI:15378"/>
        <dbReference type="ChEBI" id="CHEBI:29985"/>
        <dbReference type="ChEBI" id="CHEBI:30616"/>
        <dbReference type="ChEBI" id="CHEBI:35235"/>
        <dbReference type="ChEBI" id="CHEBI:43474"/>
        <dbReference type="ChEBI" id="CHEBI:58173"/>
        <dbReference type="ChEBI" id="CHEBI:456216"/>
        <dbReference type="EC" id="6.3.2.2"/>
    </reaction>
</comment>
<comment type="function">
    <text evidence="5">ATP-dependent carboxylate-amine ligase which exhibits weak glutamate--cysteine ligase activity.</text>
</comment>
<protein>
    <recommendedName>
        <fullName evidence="5">Putative glutamate--cysteine ligase 2</fullName>
        <ecNumber evidence="5">6.3.2.2</ecNumber>
    </recommendedName>
    <alternativeName>
        <fullName evidence="5">Gamma-glutamylcysteine synthetase 2</fullName>
        <shortName evidence="5">GCS 2</shortName>
        <shortName evidence="5">Gamma-GCS 2</shortName>
    </alternativeName>
</protein>
<dbReference type="InterPro" id="IPR014746">
    <property type="entry name" value="Gln_synth/guanido_kin_cat_dom"/>
</dbReference>
<evidence type="ECO:0000313" key="6">
    <source>
        <dbReference type="EMBL" id="GAA3161284.1"/>
    </source>
</evidence>